<evidence type="ECO:0000313" key="1">
    <source>
        <dbReference type="EMBL" id="GGG23909.1"/>
    </source>
</evidence>
<evidence type="ECO:0000313" key="2">
    <source>
        <dbReference type="Proteomes" id="UP000616608"/>
    </source>
</evidence>
<reference evidence="1" key="2">
    <citation type="submission" date="2020-09" db="EMBL/GenBank/DDBJ databases">
        <authorList>
            <person name="Sun Q."/>
            <person name="Zhou Y."/>
        </authorList>
    </citation>
    <scope>NUCLEOTIDE SEQUENCE</scope>
    <source>
        <strain evidence="1">CGMCC 1.15760</strain>
    </source>
</reference>
<accession>A0A917G5A0</accession>
<gene>
    <name evidence="1" type="ORF">GCM10007425_17930</name>
</gene>
<dbReference type="EMBL" id="BMJT01000005">
    <property type="protein sequence ID" value="GGG23909.1"/>
    <property type="molecule type" value="Genomic_DNA"/>
</dbReference>
<evidence type="ECO:0008006" key="3">
    <source>
        <dbReference type="Google" id="ProtNLM"/>
    </source>
</evidence>
<proteinExistence type="predicted"/>
<sequence>MRWYRHGEINRVKQPVGKQYTFNKGPEPDNEQMRLAMKNRFSKQQFEVLKKYAELERKWLEK</sequence>
<reference evidence="1" key="1">
    <citation type="journal article" date="2014" name="Int. J. Syst. Evol. Microbiol.">
        <title>Complete genome sequence of Corynebacterium casei LMG S-19264T (=DSM 44701T), isolated from a smear-ripened cheese.</title>
        <authorList>
            <consortium name="US DOE Joint Genome Institute (JGI-PGF)"/>
            <person name="Walter F."/>
            <person name="Albersmeier A."/>
            <person name="Kalinowski J."/>
            <person name="Ruckert C."/>
        </authorList>
    </citation>
    <scope>NUCLEOTIDE SEQUENCE</scope>
    <source>
        <strain evidence="1">CGMCC 1.15760</strain>
    </source>
</reference>
<protein>
    <recommendedName>
        <fullName evidence="3">Transposase</fullName>
    </recommendedName>
</protein>
<keyword evidence="2" id="KW-1185">Reference proteome</keyword>
<comment type="caution">
    <text evidence="1">The sequence shown here is derived from an EMBL/GenBank/DDBJ whole genome shotgun (WGS) entry which is preliminary data.</text>
</comment>
<dbReference type="AlphaFoldDB" id="A0A917G5A0"/>
<dbReference type="Proteomes" id="UP000616608">
    <property type="component" value="Unassembled WGS sequence"/>
</dbReference>
<organism evidence="1 2">
    <name type="scientific">Lysinibacillus alkalisoli</name>
    <dbReference type="NCBI Taxonomy" id="1911548"/>
    <lineage>
        <taxon>Bacteria</taxon>
        <taxon>Bacillati</taxon>
        <taxon>Bacillota</taxon>
        <taxon>Bacilli</taxon>
        <taxon>Bacillales</taxon>
        <taxon>Bacillaceae</taxon>
        <taxon>Lysinibacillus</taxon>
    </lineage>
</organism>
<name>A0A917G5A0_9BACI</name>